<dbReference type="RefSeq" id="WP_021761961.1">
    <property type="nucleotide sequence ID" value="NC_022444.1"/>
</dbReference>
<proteinExistence type="predicted"/>
<dbReference type="HOGENOM" id="CLU_091417_0_0_7"/>
<reference evidence="1 2" key="1">
    <citation type="journal article" date="2013" name="J. Bacteriol.">
        <title>Roles of HynAB and Ech, the only two hydrogenases found in the model sulfate reducer Desulfovibrio gigas.</title>
        <authorList>
            <person name="Morais-Silva F.O."/>
            <person name="Santos C.I."/>
            <person name="Rodrigues R."/>
            <person name="Pereira I.A."/>
            <person name="Rodrigues-Pousada C."/>
        </authorList>
    </citation>
    <scope>NUCLEOTIDE SEQUENCE [LARGE SCALE GENOMIC DNA]</scope>
    <source>
        <strain evidence="2">ATCC 19364 / DSM 1382 / NCIMB 9332 / VKM B-1759</strain>
    </source>
</reference>
<evidence type="ECO:0000313" key="1">
    <source>
        <dbReference type="EMBL" id="AGW14873.1"/>
    </source>
</evidence>
<keyword evidence="2" id="KW-1185">Reference proteome</keyword>
<protein>
    <submittedName>
        <fullName evidence="1">Uncharacterized protein</fullName>
    </submittedName>
</protein>
<gene>
    <name evidence="1" type="ORF">DGI_3160</name>
</gene>
<dbReference type="PATRIC" id="fig|1121448.10.peg.3120"/>
<accession>T2GF04</accession>
<dbReference type="eggNOG" id="COG0467">
    <property type="taxonomic scope" value="Bacteria"/>
</dbReference>
<organism evidence="1 2">
    <name type="scientific">Megalodesulfovibrio gigas (strain ATCC 19364 / DSM 1382 / NCIMB 9332 / VKM B-1759)</name>
    <name type="common">Desulfovibrio gigas</name>
    <dbReference type="NCBI Taxonomy" id="1121448"/>
    <lineage>
        <taxon>Bacteria</taxon>
        <taxon>Pseudomonadati</taxon>
        <taxon>Thermodesulfobacteriota</taxon>
        <taxon>Desulfovibrionia</taxon>
        <taxon>Desulfovibrionales</taxon>
        <taxon>Desulfovibrionaceae</taxon>
        <taxon>Megalodesulfovibrio</taxon>
    </lineage>
</organism>
<dbReference type="OrthoDB" id="1334607at2"/>
<dbReference type="AlphaFoldDB" id="T2GF04"/>
<dbReference type="KEGG" id="dgg:DGI_3160"/>
<dbReference type="STRING" id="1121448.DGI_3160"/>
<dbReference type="EMBL" id="CP006585">
    <property type="protein sequence ID" value="AGW14873.1"/>
    <property type="molecule type" value="Genomic_DNA"/>
</dbReference>
<evidence type="ECO:0000313" key="2">
    <source>
        <dbReference type="Proteomes" id="UP000016587"/>
    </source>
</evidence>
<name>T2GF04_MEGG1</name>
<dbReference type="Proteomes" id="UP000016587">
    <property type="component" value="Chromosome"/>
</dbReference>
<sequence length="183" mass="20343">MADPKEFTLFSGGAAGAEACFGELAAQYGLAEVNFTFDGHQLARAHGARMLTPEELARKDVSLAYVSKLLNRRFTNAPLMRKVLQTIMHMVESGHEIFVVGTIQEDNTVKGGTGWGAEFAKICNKPLYVYGQGRDCWFKWDGDGWQEVQAPVITAQHFCGTGTRFLEEQGRKAIEDLFIRSFT</sequence>
<reference evidence="2" key="2">
    <citation type="submission" date="2013-07" db="EMBL/GenBank/DDBJ databases">
        <authorList>
            <person name="Morais-Silva F.O."/>
            <person name="Rezende A.M."/>
            <person name="Pimentel C."/>
            <person name="Resende D.M."/>
            <person name="Santos C.I."/>
            <person name="Clemente C."/>
            <person name="de Oliveira L.M."/>
            <person name="da Silva S.M."/>
            <person name="Costa D.A."/>
            <person name="Varela-Raposo A."/>
            <person name="Horacio E.C.A."/>
            <person name="Matos M."/>
            <person name="Flores O."/>
            <person name="Ruiz J.C."/>
            <person name="Rodrigues-Pousada C."/>
        </authorList>
    </citation>
    <scope>NUCLEOTIDE SEQUENCE [LARGE SCALE GENOMIC DNA]</scope>
    <source>
        <strain evidence="2">ATCC 19364 / DSM 1382 / NCIMB 9332 / VKM B-1759</strain>
    </source>
</reference>